<keyword evidence="2" id="KW-1185">Reference proteome</keyword>
<comment type="caution">
    <text evidence="1">The sequence shown here is derived from an EMBL/GenBank/DDBJ whole genome shotgun (WGS) entry which is preliminary data.</text>
</comment>
<sequence>MAADRLRFREAPRADVRFSGSPGTRSVTVSTRTNLTDPVDVGVEHRNVQVRYGLSNTLSTEGRRRS</sequence>
<evidence type="ECO:0000313" key="1">
    <source>
        <dbReference type="EMBL" id="KAB1148687.1"/>
    </source>
</evidence>
<accession>A0A6H9V6T4</accession>
<dbReference type="Proteomes" id="UP000442707">
    <property type="component" value="Unassembled WGS sequence"/>
</dbReference>
<protein>
    <submittedName>
        <fullName evidence="1">Uncharacterized protein</fullName>
    </submittedName>
</protein>
<dbReference type="EMBL" id="VZRB01000004">
    <property type="protein sequence ID" value="KAB1148687.1"/>
    <property type="molecule type" value="Genomic_DNA"/>
</dbReference>
<gene>
    <name evidence="1" type="ORF">F7R91_07795</name>
</gene>
<dbReference type="AlphaFoldDB" id="A0A6H9V6T4"/>
<evidence type="ECO:0000313" key="2">
    <source>
        <dbReference type="Proteomes" id="UP000442707"/>
    </source>
</evidence>
<proteinExistence type="predicted"/>
<reference evidence="1 2" key="1">
    <citation type="submission" date="2019-09" db="EMBL/GenBank/DDBJ databases">
        <title>Screening of Novel Bioactive Compounds from Soil-Associated.</title>
        <authorList>
            <person name="Zhao S."/>
        </authorList>
    </citation>
    <scope>NUCLEOTIDE SEQUENCE [LARGE SCALE GENOMIC DNA]</scope>
    <source>
        <strain evidence="1 2">HIT-DPA4</strain>
    </source>
</reference>
<organism evidence="1 2">
    <name type="scientific">Streptomyces luteolifulvus</name>
    <dbReference type="NCBI Taxonomy" id="2615112"/>
    <lineage>
        <taxon>Bacteria</taxon>
        <taxon>Bacillati</taxon>
        <taxon>Actinomycetota</taxon>
        <taxon>Actinomycetes</taxon>
        <taxon>Kitasatosporales</taxon>
        <taxon>Streptomycetaceae</taxon>
        <taxon>Streptomyces</taxon>
    </lineage>
</organism>
<name>A0A6H9V6T4_9ACTN</name>